<keyword evidence="3" id="KW-1185">Reference proteome</keyword>
<sequence length="66" mass="7131">MAAFDDELPRAPAASPEHVIGQDLSTLSVEELTRRVAVLKSEIERLEAAVAAKTAHRSVADSLFRS</sequence>
<evidence type="ECO:0000256" key="1">
    <source>
        <dbReference type="SAM" id="Coils"/>
    </source>
</evidence>
<organism evidence="2 3">
    <name type="scientific">Hansschlegelia beijingensis</name>
    <dbReference type="NCBI Taxonomy" id="1133344"/>
    <lineage>
        <taxon>Bacteria</taxon>
        <taxon>Pseudomonadati</taxon>
        <taxon>Pseudomonadota</taxon>
        <taxon>Alphaproteobacteria</taxon>
        <taxon>Hyphomicrobiales</taxon>
        <taxon>Methylopilaceae</taxon>
        <taxon>Hansschlegelia</taxon>
    </lineage>
</organism>
<evidence type="ECO:0000313" key="3">
    <source>
        <dbReference type="Proteomes" id="UP000528964"/>
    </source>
</evidence>
<accession>A0A7W6CUQ6</accession>
<dbReference type="AlphaFoldDB" id="A0A7W6CUQ6"/>
<dbReference type="Proteomes" id="UP000528964">
    <property type="component" value="Unassembled WGS sequence"/>
</dbReference>
<gene>
    <name evidence="2" type="ORF">GGR24_000099</name>
</gene>
<name>A0A7W6CUQ6_9HYPH</name>
<dbReference type="Pfam" id="PF06698">
    <property type="entry name" value="DUF1192"/>
    <property type="match status" value="1"/>
</dbReference>
<dbReference type="EMBL" id="JACIDR010000001">
    <property type="protein sequence ID" value="MBB3971466.1"/>
    <property type="molecule type" value="Genomic_DNA"/>
</dbReference>
<reference evidence="2 3" key="1">
    <citation type="submission" date="2020-08" db="EMBL/GenBank/DDBJ databases">
        <title>Genomic Encyclopedia of Type Strains, Phase IV (KMG-IV): sequencing the most valuable type-strain genomes for metagenomic binning, comparative biology and taxonomic classification.</title>
        <authorList>
            <person name="Goeker M."/>
        </authorList>
    </citation>
    <scope>NUCLEOTIDE SEQUENCE [LARGE SCALE GENOMIC DNA]</scope>
    <source>
        <strain evidence="2 3">DSM 25481</strain>
    </source>
</reference>
<evidence type="ECO:0000313" key="2">
    <source>
        <dbReference type="EMBL" id="MBB3971466.1"/>
    </source>
</evidence>
<feature type="coiled-coil region" evidence="1">
    <location>
        <begin position="29"/>
        <end position="56"/>
    </location>
</feature>
<proteinExistence type="predicted"/>
<dbReference type="InterPro" id="IPR009579">
    <property type="entry name" value="DUF1192"/>
</dbReference>
<comment type="caution">
    <text evidence="2">The sequence shown here is derived from an EMBL/GenBank/DDBJ whole genome shotgun (WGS) entry which is preliminary data.</text>
</comment>
<protein>
    <submittedName>
        <fullName evidence="2">Uncharacterized small protein (DUF1192 family)</fullName>
    </submittedName>
</protein>
<dbReference type="RefSeq" id="WP_183393346.1">
    <property type="nucleotide sequence ID" value="NZ_JACIDR010000001.1"/>
</dbReference>
<keyword evidence="1" id="KW-0175">Coiled coil</keyword>